<name>A0AB40AJV4_DIOCR</name>
<keyword evidence="1" id="KW-0472">Membrane</keyword>
<evidence type="ECO:0000313" key="3">
    <source>
        <dbReference type="RefSeq" id="XP_039115225.1"/>
    </source>
</evidence>
<keyword evidence="1" id="KW-1133">Transmembrane helix</keyword>
<accession>A0AB40AJV4</accession>
<evidence type="ECO:0000256" key="1">
    <source>
        <dbReference type="SAM" id="Phobius"/>
    </source>
</evidence>
<dbReference type="PANTHER" id="PTHR33429:SF19">
    <property type="entry name" value="FISSION REGULATOR-LIKE PROTEIN"/>
    <property type="match status" value="1"/>
</dbReference>
<dbReference type="GeneID" id="120250470"/>
<reference evidence="3" key="1">
    <citation type="submission" date="2025-08" db="UniProtKB">
        <authorList>
            <consortium name="RefSeq"/>
        </authorList>
    </citation>
    <scope>IDENTIFICATION</scope>
</reference>
<keyword evidence="1" id="KW-0812">Transmembrane</keyword>
<dbReference type="Proteomes" id="UP001515500">
    <property type="component" value="Chromosome 19"/>
</dbReference>
<protein>
    <submittedName>
        <fullName evidence="3">Uncharacterized protein LOC120250470</fullName>
    </submittedName>
</protein>
<evidence type="ECO:0000313" key="2">
    <source>
        <dbReference type="Proteomes" id="UP001515500"/>
    </source>
</evidence>
<gene>
    <name evidence="3" type="primary">LOC120250470</name>
</gene>
<dbReference type="RefSeq" id="XP_039115225.1">
    <property type="nucleotide sequence ID" value="XM_039259291.1"/>
</dbReference>
<sequence length="106" mass="11343">MMMVFKLKLVMKSIEQQTIPLVVSPPAPVAPETSHRSVETLVVVLAVITIVAVLAGVLARVCGGRHLGESDVEGWVESVCRSCIDAGVPPPPEQTETTKVVVEEKK</sequence>
<feature type="transmembrane region" description="Helical" evidence="1">
    <location>
        <begin position="41"/>
        <end position="59"/>
    </location>
</feature>
<keyword evidence="2" id="KW-1185">Reference proteome</keyword>
<organism evidence="2 3">
    <name type="scientific">Dioscorea cayennensis subsp. rotundata</name>
    <name type="common">White Guinea yam</name>
    <name type="synonym">Dioscorea rotundata</name>
    <dbReference type="NCBI Taxonomy" id="55577"/>
    <lineage>
        <taxon>Eukaryota</taxon>
        <taxon>Viridiplantae</taxon>
        <taxon>Streptophyta</taxon>
        <taxon>Embryophyta</taxon>
        <taxon>Tracheophyta</taxon>
        <taxon>Spermatophyta</taxon>
        <taxon>Magnoliopsida</taxon>
        <taxon>Liliopsida</taxon>
        <taxon>Dioscoreales</taxon>
        <taxon>Dioscoreaceae</taxon>
        <taxon>Dioscorea</taxon>
    </lineage>
</organism>
<proteinExistence type="predicted"/>
<dbReference type="PANTHER" id="PTHR33429">
    <property type="entry name" value="OS02G0708000 PROTEIN-RELATED"/>
    <property type="match status" value="1"/>
</dbReference>
<dbReference type="AlphaFoldDB" id="A0AB40AJV4"/>